<accession>A0A0K9NUG5</accession>
<dbReference type="PANTHER" id="PTHR35995">
    <property type="entry name" value="OS04G0690500 PROTEIN"/>
    <property type="match status" value="1"/>
</dbReference>
<dbReference type="AlphaFoldDB" id="A0A0K9NUG5"/>
<comment type="caution">
    <text evidence="1">The sequence shown here is derived from an EMBL/GenBank/DDBJ whole genome shotgun (WGS) entry which is preliminary data.</text>
</comment>
<reference evidence="2" key="1">
    <citation type="journal article" date="2016" name="Nature">
        <title>The genome of the seagrass Zostera marina reveals angiosperm adaptation to the sea.</title>
        <authorList>
            <person name="Olsen J.L."/>
            <person name="Rouze P."/>
            <person name="Verhelst B."/>
            <person name="Lin Y.-C."/>
            <person name="Bayer T."/>
            <person name="Collen J."/>
            <person name="Dattolo E."/>
            <person name="De Paoli E."/>
            <person name="Dittami S."/>
            <person name="Maumus F."/>
            <person name="Michel G."/>
            <person name="Kersting A."/>
            <person name="Lauritano C."/>
            <person name="Lohaus R."/>
            <person name="Toepel M."/>
            <person name="Tonon T."/>
            <person name="Vanneste K."/>
            <person name="Amirebrahimi M."/>
            <person name="Brakel J."/>
            <person name="Bostroem C."/>
            <person name="Chovatia M."/>
            <person name="Grimwood J."/>
            <person name="Jenkins J.W."/>
            <person name="Jueterbock A."/>
            <person name="Mraz A."/>
            <person name="Stam W.T."/>
            <person name="Tice H."/>
            <person name="Bornberg-Bauer E."/>
            <person name="Green P.J."/>
            <person name="Pearson G.A."/>
            <person name="Procaccini G."/>
            <person name="Duarte C.M."/>
            <person name="Schmutz J."/>
            <person name="Reusch T.B.H."/>
            <person name="Van de Peer Y."/>
        </authorList>
    </citation>
    <scope>NUCLEOTIDE SEQUENCE [LARGE SCALE GENOMIC DNA]</scope>
    <source>
        <strain evidence="2">cv. Finnish</strain>
    </source>
</reference>
<evidence type="ECO:0000313" key="2">
    <source>
        <dbReference type="Proteomes" id="UP000036987"/>
    </source>
</evidence>
<sequence>MEEGSPFCHFHPREVIVGVCAICLKDRLLALLSTDHQQKSFRDLIVFPKVFALTTSFLHHRQKKSDEESITNLEESFISMKFEDDGKALWDKSAAVVEHRHGVRWRKRVENLLQSLQWNRYKKTRSCHAAVEVADGATVKTRRGSWIKSLTTKKRRKT</sequence>
<proteinExistence type="predicted"/>
<dbReference type="OMA" id="FRWRKRM"/>
<dbReference type="EMBL" id="LFYR01001739">
    <property type="protein sequence ID" value="KMZ59682.1"/>
    <property type="molecule type" value="Genomic_DNA"/>
</dbReference>
<dbReference type="PANTHER" id="PTHR35995:SF1">
    <property type="entry name" value="OS04G0690500 PROTEIN"/>
    <property type="match status" value="1"/>
</dbReference>
<dbReference type="OrthoDB" id="1924480at2759"/>
<dbReference type="Pfam" id="PF05340">
    <property type="entry name" value="DUF740"/>
    <property type="match status" value="1"/>
</dbReference>
<organism evidence="1 2">
    <name type="scientific">Zostera marina</name>
    <name type="common">Eelgrass</name>
    <dbReference type="NCBI Taxonomy" id="29655"/>
    <lineage>
        <taxon>Eukaryota</taxon>
        <taxon>Viridiplantae</taxon>
        <taxon>Streptophyta</taxon>
        <taxon>Embryophyta</taxon>
        <taxon>Tracheophyta</taxon>
        <taxon>Spermatophyta</taxon>
        <taxon>Magnoliopsida</taxon>
        <taxon>Liliopsida</taxon>
        <taxon>Zosteraceae</taxon>
        <taxon>Zostera</taxon>
    </lineage>
</organism>
<protein>
    <submittedName>
        <fullName evidence="1">Uncharacterized protein</fullName>
    </submittedName>
</protein>
<gene>
    <name evidence="1" type="ORF">ZOSMA_65G00120</name>
</gene>
<evidence type="ECO:0000313" key="1">
    <source>
        <dbReference type="EMBL" id="KMZ59682.1"/>
    </source>
</evidence>
<dbReference type="Proteomes" id="UP000036987">
    <property type="component" value="Unassembled WGS sequence"/>
</dbReference>
<keyword evidence="2" id="KW-1185">Reference proteome</keyword>
<dbReference type="InterPro" id="IPR008004">
    <property type="entry name" value="OCTOPUS-like"/>
</dbReference>
<dbReference type="STRING" id="29655.A0A0K9NUG5"/>
<name>A0A0K9NUG5_ZOSMR</name>